<dbReference type="PANTHER" id="PTHR10809">
    <property type="entry name" value="VESICLE-ASSOCIATED MEMBRANE PROTEIN-ASSOCIATED PROTEIN"/>
    <property type="match status" value="1"/>
</dbReference>
<reference evidence="11" key="2">
    <citation type="submission" date="2017-10" db="EMBL/GenBank/DDBJ databases">
        <title>Ladona fulva Genome sequencing and assembly.</title>
        <authorList>
            <person name="Murali S."/>
            <person name="Richards S."/>
            <person name="Bandaranaike D."/>
            <person name="Bellair M."/>
            <person name="Blankenburg K."/>
            <person name="Chao H."/>
            <person name="Dinh H."/>
            <person name="Doddapaneni H."/>
            <person name="Dugan-Rocha S."/>
            <person name="Elkadiri S."/>
            <person name="Gnanaolivu R."/>
            <person name="Hernandez B."/>
            <person name="Skinner E."/>
            <person name="Javaid M."/>
            <person name="Lee S."/>
            <person name="Li M."/>
            <person name="Ming W."/>
            <person name="Munidasa M."/>
            <person name="Muniz J."/>
            <person name="Nguyen L."/>
            <person name="Hughes D."/>
            <person name="Osuji N."/>
            <person name="Pu L.-L."/>
            <person name="Puazo M."/>
            <person name="Qu C."/>
            <person name="Quiroz J."/>
            <person name="Raj R."/>
            <person name="Weissenberger G."/>
            <person name="Xin Y."/>
            <person name="Zou X."/>
            <person name="Han Y."/>
            <person name="Worley K."/>
            <person name="Muzny D."/>
            <person name="Gibbs R."/>
        </authorList>
    </citation>
    <scope>NUCLEOTIDE SEQUENCE</scope>
    <source>
        <strain evidence="11">Sampled in the wild</strain>
    </source>
</reference>
<dbReference type="EMBL" id="KZ308931">
    <property type="protein sequence ID" value="KAG8235622.1"/>
    <property type="molecule type" value="Genomic_DNA"/>
</dbReference>
<dbReference type="SUPFAM" id="SSF49354">
    <property type="entry name" value="PapD-like"/>
    <property type="match status" value="1"/>
</dbReference>
<dbReference type="OrthoDB" id="264603at2759"/>
<dbReference type="GO" id="GO:0090158">
    <property type="term" value="P:endoplasmic reticulum membrane organization"/>
    <property type="evidence" value="ECO:0007669"/>
    <property type="project" value="TreeGrafter"/>
</dbReference>
<organism evidence="11 12">
    <name type="scientific">Ladona fulva</name>
    <name type="common">Scarce chaser dragonfly</name>
    <name type="synonym">Libellula fulva</name>
    <dbReference type="NCBI Taxonomy" id="123851"/>
    <lineage>
        <taxon>Eukaryota</taxon>
        <taxon>Metazoa</taxon>
        <taxon>Ecdysozoa</taxon>
        <taxon>Arthropoda</taxon>
        <taxon>Hexapoda</taxon>
        <taxon>Insecta</taxon>
        <taxon>Pterygota</taxon>
        <taxon>Palaeoptera</taxon>
        <taxon>Odonata</taxon>
        <taxon>Epiprocta</taxon>
        <taxon>Anisoptera</taxon>
        <taxon>Libelluloidea</taxon>
        <taxon>Libellulidae</taxon>
        <taxon>Ladona</taxon>
    </lineage>
</organism>
<evidence type="ECO:0000313" key="11">
    <source>
        <dbReference type="EMBL" id="KAG8235622.1"/>
    </source>
</evidence>
<feature type="coiled-coil region" evidence="7">
    <location>
        <begin position="204"/>
        <end position="231"/>
    </location>
</feature>
<keyword evidence="5 7" id="KW-0175">Coiled coil</keyword>
<dbReference type="PIRSF" id="PIRSF019693">
    <property type="entry name" value="VAMP-associated"/>
    <property type="match status" value="1"/>
</dbReference>
<evidence type="ECO:0000256" key="2">
    <source>
        <dbReference type="ARBA" id="ARBA00008932"/>
    </source>
</evidence>
<dbReference type="InterPro" id="IPR016763">
    <property type="entry name" value="VAP"/>
</dbReference>
<proteinExistence type="inferred from homology"/>
<dbReference type="Proteomes" id="UP000792457">
    <property type="component" value="Unassembled WGS sequence"/>
</dbReference>
<evidence type="ECO:0000256" key="6">
    <source>
        <dbReference type="ARBA" id="ARBA00023136"/>
    </source>
</evidence>
<dbReference type="InterPro" id="IPR013783">
    <property type="entry name" value="Ig-like_fold"/>
</dbReference>
<feature type="domain" description="MSP" evidence="10">
    <location>
        <begin position="43"/>
        <end position="160"/>
    </location>
</feature>
<dbReference type="InterPro" id="IPR000535">
    <property type="entry name" value="MSP_dom"/>
</dbReference>
<evidence type="ECO:0000259" key="10">
    <source>
        <dbReference type="PROSITE" id="PS50202"/>
    </source>
</evidence>
<keyword evidence="6 9" id="KW-0472">Membrane</keyword>
<evidence type="ECO:0000256" key="3">
    <source>
        <dbReference type="ARBA" id="ARBA00022692"/>
    </source>
</evidence>
<accession>A0A8K0KIG8</accession>
<dbReference type="PANTHER" id="PTHR10809:SF6">
    <property type="entry name" value="AT11025P-RELATED"/>
    <property type="match status" value="1"/>
</dbReference>
<keyword evidence="3 9" id="KW-0812">Transmembrane</keyword>
<sequence length="295" mass="32895">MLENLNRVPGLELKPFLRRKVNSFPYCGELSSQNPVMSKQEQILIIEPQNELKFVGPFSVPVTSFMKLTNPSEHSVCFKIKTTAPKKYCVRPNSGVLEPKKTVEIAVCLQPFEYDPSEKNKHKFMVQTMIAPEGEFNMDSLWKDVSPEKFMDSKLKCVFELPPPTETLQDATSSSNEEKPKRTGTTFRESPFPAQNPAAYQGELAKAASEVKFLREEESSLRQENFQLKEEILRLRRAAVNASSGTSAPVASMTTVAASPVTIPMFYLILAMGAVFFGIIIGKFILIGGRSKTGT</sequence>
<dbReference type="Pfam" id="PF00635">
    <property type="entry name" value="Motile_Sperm"/>
    <property type="match status" value="1"/>
</dbReference>
<reference evidence="11" key="1">
    <citation type="submission" date="2013-04" db="EMBL/GenBank/DDBJ databases">
        <authorList>
            <person name="Qu J."/>
            <person name="Murali S.C."/>
            <person name="Bandaranaike D."/>
            <person name="Bellair M."/>
            <person name="Blankenburg K."/>
            <person name="Chao H."/>
            <person name="Dinh H."/>
            <person name="Doddapaneni H."/>
            <person name="Downs B."/>
            <person name="Dugan-Rocha S."/>
            <person name="Elkadiri S."/>
            <person name="Gnanaolivu R.D."/>
            <person name="Hernandez B."/>
            <person name="Javaid M."/>
            <person name="Jayaseelan J.C."/>
            <person name="Lee S."/>
            <person name="Li M."/>
            <person name="Ming W."/>
            <person name="Munidasa M."/>
            <person name="Muniz J."/>
            <person name="Nguyen L."/>
            <person name="Ongeri F."/>
            <person name="Osuji N."/>
            <person name="Pu L.-L."/>
            <person name="Puazo M."/>
            <person name="Qu C."/>
            <person name="Quiroz J."/>
            <person name="Raj R."/>
            <person name="Weissenberger G."/>
            <person name="Xin Y."/>
            <person name="Zou X."/>
            <person name="Han Y."/>
            <person name="Richards S."/>
            <person name="Worley K."/>
            <person name="Muzny D."/>
            <person name="Gibbs R."/>
        </authorList>
    </citation>
    <scope>NUCLEOTIDE SEQUENCE</scope>
    <source>
        <strain evidence="11">Sampled in the wild</strain>
    </source>
</reference>
<dbReference type="GO" id="GO:0033149">
    <property type="term" value="F:FFAT motif binding"/>
    <property type="evidence" value="ECO:0007669"/>
    <property type="project" value="TreeGrafter"/>
</dbReference>
<gene>
    <name evidence="11" type="ORF">J437_LFUL014880</name>
</gene>
<feature type="compositionally biased region" description="Polar residues" evidence="8">
    <location>
        <begin position="166"/>
        <end position="175"/>
    </location>
</feature>
<evidence type="ECO:0000256" key="7">
    <source>
        <dbReference type="SAM" id="Coils"/>
    </source>
</evidence>
<dbReference type="FunFam" id="2.60.40.10:FF:000334">
    <property type="entry name" value="vesicle-associated membrane protein-associated protein A isoform X1"/>
    <property type="match status" value="1"/>
</dbReference>
<dbReference type="AlphaFoldDB" id="A0A8K0KIG8"/>
<comment type="subcellular location">
    <subcellularLocation>
        <location evidence="1">Membrane</location>
        <topology evidence="1">Single-pass type IV membrane protein</topology>
    </subcellularLocation>
</comment>
<evidence type="ECO:0000256" key="9">
    <source>
        <dbReference type="SAM" id="Phobius"/>
    </source>
</evidence>
<dbReference type="GO" id="GO:0005789">
    <property type="term" value="C:endoplasmic reticulum membrane"/>
    <property type="evidence" value="ECO:0007669"/>
    <property type="project" value="InterPro"/>
</dbReference>
<protein>
    <recommendedName>
        <fullName evidence="10">MSP domain-containing protein</fullName>
    </recommendedName>
</protein>
<dbReference type="GO" id="GO:0005886">
    <property type="term" value="C:plasma membrane"/>
    <property type="evidence" value="ECO:0007669"/>
    <property type="project" value="TreeGrafter"/>
</dbReference>
<keyword evidence="4 9" id="KW-1133">Transmembrane helix</keyword>
<dbReference type="PROSITE" id="PS50202">
    <property type="entry name" value="MSP"/>
    <property type="match status" value="1"/>
</dbReference>
<evidence type="ECO:0000256" key="5">
    <source>
        <dbReference type="ARBA" id="ARBA00023054"/>
    </source>
</evidence>
<dbReference type="Gene3D" id="2.60.40.10">
    <property type="entry name" value="Immunoglobulins"/>
    <property type="match status" value="1"/>
</dbReference>
<evidence type="ECO:0000256" key="1">
    <source>
        <dbReference type="ARBA" id="ARBA00004211"/>
    </source>
</evidence>
<name>A0A8K0KIG8_LADFU</name>
<feature type="transmembrane region" description="Helical" evidence="9">
    <location>
        <begin position="265"/>
        <end position="286"/>
    </location>
</feature>
<evidence type="ECO:0000256" key="4">
    <source>
        <dbReference type="ARBA" id="ARBA00022989"/>
    </source>
</evidence>
<dbReference type="InterPro" id="IPR008962">
    <property type="entry name" value="PapD-like_sf"/>
</dbReference>
<evidence type="ECO:0000256" key="8">
    <source>
        <dbReference type="SAM" id="MobiDB-lite"/>
    </source>
</evidence>
<evidence type="ECO:0000313" key="12">
    <source>
        <dbReference type="Proteomes" id="UP000792457"/>
    </source>
</evidence>
<keyword evidence="12" id="KW-1185">Reference proteome</keyword>
<feature type="region of interest" description="Disordered" evidence="8">
    <location>
        <begin position="164"/>
        <end position="194"/>
    </location>
</feature>
<comment type="caution">
    <text evidence="11">The sequence shown here is derived from an EMBL/GenBank/DDBJ whole genome shotgun (WGS) entry which is preliminary data.</text>
</comment>
<comment type="similarity">
    <text evidence="2">Belongs to the VAMP-associated protein (VAP) (TC 9.B.17) family.</text>
</comment>
<dbReference type="GO" id="GO:0061817">
    <property type="term" value="P:endoplasmic reticulum-plasma membrane tethering"/>
    <property type="evidence" value="ECO:0007669"/>
    <property type="project" value="TreeGrafter"/>
</dbReference>